<feature type="compositionally biased region" description="Basic and acidic residues" evidence="6">
    <location>
        <begin position="446"/>
        <end position="459"/>
    </location>
</feature>
<feature type="region of interest" description="Disordered" evidence="6">
    <location>
        <begin position="446"/>
        <end position="470"/>
    </location>
</feature>
<evidence type="ECO:0000259" key="8">
    <source>
        <dbReference type="PROSITE" id="PS50850"/>
    </source>
</evidence>
<feature type="transmembrane region" description="Helical" evidence="7">
    <location>
        <begin position="146"/>
        <end position="165"/>
    </location>
</feature>
<dbReference type="Gene3D" id="1.20.1720.10">
    <property type="entry name" value="Multidrug resistance protein D"/>
    <property type="match status" value="1"/>
</dbReference>
<evidence type="ECO:0000256" key="7">
    <source>
        <dbReference type="SAM" id="Phobius"/>
    </source>
</evidence>
<comment type="caution">
    <text evidence="9">The sequence shown here is derived from an EMBL/GenBank/DDBJ whole genome shotgun (WGS) entry which is preliminary data.</text>
</comment>
<dbReference type="SUPFAM" id="SSF103473">
    <property type="entry name" value="MFS general substrate transporter"/>
    <property type="match status" value="1"/>
</dbReference>
<dbReference type="InterPro" id="IPR020846">
    <property type="entry name" value="MFS_dom"/>
</dbReference>
<dbReference type="PANTHER" id="PTHR23502">
    <property type="entry name" value="MAJOR FACILITATOR SUPERFAMILY"/>
    <property type="match status" value="1"/>
</dbReference>
<protein>
    <submittedName>
        <fullName evidence="9">Mfs transporter</fullName>
    </submittedName>
</protein>
<feature type="transmembrane region" description="Helical" evidence="7">
    <location>
        <begin position="413"/>
        <end position="434"/>
    </location>
</feature>
<evidence type="ECO:0000313" key="9">
    <source>
        <dbReference type="EMBL" id="KAJ9143408.1"/>
    </source>
</evidence>
<dbReference type="PANTHER" id="PTHR23502:SF51">
    <property type="entry name" value="QUINIDINE RESISTANCE PROTEIN 1-RELATED"/>
    <property type="match status" value="1"/>
</dbReference>
<evidence type="ECO:0000256" key="2">
    <source>
        <dbReference type="ARBA" id="ARBA00022448"/>
    </source>
</evidence>
<comment type="subcellular location">
    <subcellularLocation>
        <location evidence="1">Membrane</location>
        <topology evidence="1">Multi-pass membrane protein</topology>
    </subcellularLocation>
</comment>
<dbReference type="Gene3D" id="1.20.1250.20">
    <property type="entry name" value="MFS general substrate transporter like domains"/>
    <property type="match status" value="1"/>
</dbReference>
<keyword evidence="3 7" id="KW-0812">Transmembrane</keyword>
<dbReference type="FunFam" id="1.20.1720.10:FF:000009">
    <property type="entry name" value="MFS multidrug transporter"/>
    <property type="match status" value="1"/>
</dbReference>
<reference evidence="9" key="1">
    <citation type="submission" date="2022-07" db="EMBL/GenBank/DDBJ databases">
        <title>Fungi with potential for degradation of polypropylene.</title>
        <authorList>
            <person name="Gostincar C."/>
        </authorList>
    </citation>
    <scope>NUCLEOTIDE SEQUENCE</scope>
    <source>
        <strain evidence="9">EXF-13308</strain>
    </source>
</reference>
<feature type="transmembrane region" description="Helical" evidence="7">
    <location>
        <begin position="115"/>
        <end position="140"/>
    </location>
</feature>
<dbReference type="InterPro" id="IPR011701">
    <property type="entry name" value="MFS"/>
</dbReference>
<proteinExistence type="predicted"/>
<dbReference type="Pfam" id="PF07690">
    <property type="entry name" value="MFS_1"/>
    <property type="match status" value="1"/>
</dbReference>
<accession>A0AA38RCI0</accession>
<sequence>MSGRYLSIYFPALPLLAEDLNVTATLINVTITTYLILQGIAPSFIGTFSDSYGRRPAYVICCAIYLAANIGLGLQRNYVALLVLRCVQSCGSSATVALGSAVVADLVTRAERGKFVGYAALGITLGPALGPVIGGLLSQYLGWPSIFWFLSILSGVLFLLLFTFLPETCRAVVGNGSVPPSVWNRSLWACFKQLRAGKPPAKEISRDTITGARRRPNPFSALKILSEKEGGITLGIGALLYGGYYAVLASLSTALADRFGFNAVQTGLCYLPIGIGSLCSRWTCGYLLDWNFRRHCTRLGVEISKNRQQNLAVLPIEMIRLQISIPLIYVSCCSIIGYGWAMESKSSLAGIEASLFFMGLFFSGALNGMNTLIVDTHADRPATAVAANNLFRCLVGAGAAAVAIPWINRLGMGWTAVMIAGIWLIFSPCLWLVLFRGAKWRADLEQKKAEKTAEKERRGVGAPTAEQTKS</sequence>
<evidence type="ECO:0000256" key="3">
    <source>
        <dbReference type="ARBA" id="ARBA00022692"/>
    </source>
</evidence>
<evidence type="ECO:0000256" key="1">
    <source>
        <dbReference type="ARBA" id="ARBA00004141"/>
    </source>
</evidence>
<dbReference type="EMBL" id="JANBVO010000019">
    <property type="protein sequence ID" value="KAJ9143408.1"/>
    <property type="molecule type" value="Genomic_DNA"/>
</dbReference>
<feature type="transmembrane region" description="Helical" evidence="7">
    <location>
        <begin position="353"/>
        <end position="374"/>
    </location>
</feature>
<feature type="transmembrane region" description="Helical" evidence="7">
    <location>
        <begin position="57"/>
        <end position="74"/>
    </location>
</feature>
<evidence type="ECO:0000256" key="5">
    <source>
        <dbReference type="ARBA" id="ARBA00023136"/>
    </source>
</evidence>
<name>A0AA38RCI0_9PEZI</name>
<dbReference type="Proteomes" id="UP001174694">
    <property type="component" value="Unassembled WGS sequence"/>
</dbReference>
<feature type="domain" description="Major facilitator superfamily (MFS) profile" evidence="8">
    <location>
        <begin position="1"/>
        <end position="439"/>
    </location>
</feature>
<feature type="transmembrane region" description="Helical" evidence="7">
    <location>
        <begin position="20"/>
        <end position="45"/>
    </location>
</feature>
<keyword evidence="2" id="KW-0813">Transport</keyword>
<dbReference type="PRINTS" id="PR01035">
    <property type="entry name" value="TCRTETA"/>
</dbReference>
<dbReference type="InterPro" id="IPR036259">
    <property type="entry name" value="MFS_trans_sf"/>
</dbReference>
<feature type="transmembrane region" description="Helical" evidence="7">
    <location>
        <begin position="323"/>
        <end position="341"/>
    </location>
</feature>
<keyword evidence="5 7" id="KW-0472">Membrane</keyword>
<evidence type="ECO:0000256" key="6">
    <source>
        <dbReference type="SAM" id="MobiDB-lite"/>
    </source>
</evidence>
<feature type="transmembrane region" description="Helical" evidence="7">
    <location>
        <begin position="386"/>
        <end position="407"/>
    </location>
</feature>
<keyword evidence="10" id="KW-1185">Reference proteome</keyword>
<evidence type="ECO:0000313" key="10">
    <source>
        <dbReference type="Proteomes" id="UP001174694"/>
    </source>
</evidence>
<dbReference type="GO" id="GO:0022857">
    <property type="term" value="F:transmembrane transporter activity"/>
    <property type="evidence" value="ECO:0007669"/>
    <property type="project" value="InterPro"/>
</dbReference>
<dbReference type="InterPro" id="IPR001958">
    <property type="entry name" value="Tet-R_TetA/multi-R_MdtG-like"/>
</dbReference>
<evidence type="ECO:0000256" key="4">
    <source>
        <dbReference type="ARBA" id="ARBA00022989"/>
    </source>
</evidence>
<dbReference type="GO" id="GO:0005886">
    <property type="term" value="C:plasma membrane"/>
    <property type="evidence" value="ECO:0007669"/>
    <property type="project" value="TreeGrafter"/>
</dbReference>
<dbReference type="PROSITE" id="PS50850">
    <property type="entry name" value="MFS"/>
    <property type="match status" value="1"/>
</dbReference>
<organism evidence="9 10">
    <name type="scientific">Pleurostoma richardsiae</name>
    <dbReference type="NCBI Taxonomy" id="41990"/>
    <lineage>
        <taxon>Eukaryota</taxon>
        <taxon>Fungi</taxon>
        <taxon>Dikarya</taxon>
        <taxon>Ascomycota</taxon>
        <taxon>Pezizomycotina</taxon>
        <taxon>Sordariomycetes</taxon>
        <taxon>Sordariomycetidae</taxon>
        <taxon>Calosphaeriales</taxon>
        <taxon>Pleurostomataceae</taxon>
        <taxon>Pleurostoma</taxon>
    </lineage>
</organism>
<gene>
    <name evidence="9" type="ORF">NKR23_g6679</name>
</gene>
<dbReference type="AlphaFoldDB" id="A0AA38RCI0"/>
<keyword evidence="4 7" id="KW-1133">Transmembrane helix</keyword>